<evidence type="ECO:0000256" key="2">
    <source>
        <dbReference type="ARBA" id="ARBA00004555"/>
    </source>
</evidence>
<dbReference type="SMART" id="SM00273">
    <property type="entry name" value="ENTH"/>
    <property type="match status" value="1"/>
</dbReference>
<dbReference type="GO" id="GO:0005886">
    <property type="term" value="C:plasma membrane"/>
    <property type="evidence" value="ECO:0007669"/>
    <property type="project" value="TreeGrafter"/>
</dbReference>
<dbReference type="Gene3D" id="1.25.40.90">
    <property type="match status" value="1"/>
</dbReference>
<keyword evidence="7" id="KW-1185">Reference proteome</keyword>
<gene>
    <name evidence="6" type="ORF">Cni_G25359</name>
</gene>
<protein>
    <recommendedName>
        <fullName evidence="5">ENTH domain-containing protein</fullName>
    </recommendedName>
</protein>
<dbReference type="GO" id="GO:0005768">
    <property type="term" value="C:endosome"/>
    <property type="evidence" value="ECO:0007669"/>
    <property type="project" value="TreeGrafter"/>
</dbReference>
<dbReference type="InterPro" id="IPR013809">
    <property type="entry name" value="ENTH"/>
</dbReference>
<evidence type="ECO:0000256" key="4">
    <source>
        <dbReference type="ARBA" id="ARBA00023329"/>
    </source>
</evidence>
<keyword evidence="3" id="KW-0333">Golgi apparatus</keyword>
<organism evidence="6 7">
    <name type="scientific">Canna indica</name>
    <name type="common">Indian-shot</name>
    <dbReference type="NCBI Taxonomy" id="4628"/>
    <lineage>
        <taxon>Eukaryota</taxon>
        <taxon>Viridiplantae</taxon>
        <taxon>Streptophyta</taxon>
        <taxon>Embryophyta</taxon>
        <taxon>Tracheophyta</taxon>
        <taxon>Spermatophyta</taxon>
        <taxon>Magnoliopsida</taxon>
        <taxon>Liliopsida</taxon>
        <taxon>Zingiberales</taxon>
        <taxon>Cannaceae</taxon>
        <taxon>Canna</taxon>
    </lineage>
</organism>
<dbReference type="GO" id="GO:0005543">
    <property type="term" value="F:phospholipid binding"/>
    <property type="evidence" value="ECO:0007669"/>
    <property type="project" value="TreeGrafter"/>
</dbReference>
<dbReference type="GO" id="GO:0030276">
    <property type="term" value="F:clathrin binding"/>
    <property type="evidence" value="ECO:0007669"/>
    <property type="project" value="TreeGrafter"/>
</dbReference>
<evidence type="ECO:0000313" key="7">
    <source>
        <dbReference type="Proteomes" id="UP001327560"/>
    </source>
</evidence>
<dbReference type="GO" id="GO:0005794">
    <property type="term" value="C:Golgi apparatus"/>
    <property type="evidence" value="ECO:0007669"/>
    <property type="project" value="UniProtKB-SubCell"/>
</dbReference>
<dbReference type="PANTHER" id="PTHR12276:SF116">
    <property type="entry name" value="ENTH_VHS FAMILY PROTEIN"/>
    <property type="match status" value="1"/>
</dbReference>
<dbReference type="AlphaFoldDB" id="A0AAQ3KWW1"/>
<name>A0AAQ3KWW1_9LILI</name>
<evidence type="ECO:0000313" key="6">
    <source>
        <dbReference type="EMBL" id="WOL16572.1"/>
    </source>
</evidence>
<dbReference type="InterPro" id="IPR008942">
    <property type="entry name" value="ENTH_VHS"/>
</dbReference>
<feature type="domain" description="ENTH" evidence="5">
    <location>
        <begin position="34"/>
        <end position="167"/>
    </location>
</feature>
<proteinExistence type="predicted"/>
<dbReference type="PANTHER" id="PTHR12276">
    <property type="entry name" value="EPSIN/ENT-RELATED"/>
    <property type="match status" value="1"/>
</dbReference>
<dbReference type="Pfam" id="PF01417">
    <property type="entry name" value="ENTH"/>
    <property type="match status" value="1"/>
</dbReference>
<keyword evidence="4" id="KW-0968">Cytoplasmic vesicle</keyword>
<accession>A0AAQ3KWW1</accession>
<comment type="subcellular location">
    <subcellularLocation>
        <location evidence="1">Cytoplasmic vesicle</location>
        <location evidence="1">Clathrin-coated vesicle</location>
    </subcellularLocation>
    <subcellularLocation>
        <location evidence="2">Golgi apparatus</location>
    </subcellularLocation>
</comment>
<evidence type="ECO:0000259" key="5">
    <source>
        <dbReference type="PROSITE" id="PS50942"/>
    </source>
</evidence>
<sequence length="297" mass="34069">MSAAGSTAMGSPLFNELKKQASFFLKEKIRSARLVLTDVTPVQLLTEEATSGNSWSPDAMTMKRISRAAFEVDDYWRIVEILHKRFSKFDGKNWREAYNALILLEHLLIHGPESASVEFQFDREVIQEMSNFQFIDEKGFNWGLSVKNKAERVLKLLEKGPLRNEERARARQISRGIQGFGSFNLSCSSSAQSTEEESSNSRYGRSHSDCYEDYKQSEEKRKAWSPDDKLDEQFKKTSEAEETRFINDNSCAKRLVNEEQNHLMSLDKGKRVDCVKEDHPFSSLDQESMSLLLVSHS</sequence>
<evidence type="ECO:0000256" key="1">
    <source>
        <dbReference type="ARBA" id="ARBA00004132"/>
    </source>
</evidence>
<reference evidence="6 7" key="1">
    <citation type="submission" date="2023-10" db="EMBL/GenBank/DDBJ databases">
        <title>Chromosome-scale genome assembly provides insights into flower coloration mechanisms of Canna indica.</title>
        <authorList>
            <person name="Li C."/>
        </authorList>
    </citation>
    <scope>NUCLEOTIDE SEQUENCE [LARGE SCALE GENOMIC DNA]</scope>
    <source>
        <tissue evidence="6">Flower</tissue>
    </source>
</reference>
<dbReference type="GO" id="GO:0030125">
    <property type="term" value="C:clathrin vesicle coat"/>
    <property type="evidence" value="ECO:0007669"/>
    <property type="project" value="TreeGrafter"/>
</dbReference>
<evidence type="ECO:0000256" key="3">
    <source>
        <dbReference type="ARBA" id="ARBA00023034"/>
    </source>
</evidence>
<dbReference type="CDD" id="cd03571">
    <property type="entry name" value="ENTH"/>
    <property type="match status" value="1"/>
</dbReference>
<dbReference type="SUPFAM" id="SSF48464">
    <property type="entry name" value="ENTH/VHS domain"/>
    <property type="match status" value="1"/>
</dbReference>
<dbReference type="Proteomes" id="UP001327560">
    <property type="component" value="Chromosome 8"/>
</dbReference>
<dbReference type="EMBL" id="CP136897">
    <property type="protein sequence ID" value="WOL16572.1"/>
    <property type="molecule type" value="Genomic_DNA"/>
</dbReference>
<dbReference type="PROSITE" id="PS50942">
    <property type="entry name" value="ENTH"/>
    <property type="match status" value="1"/>
</dbReference>
<dbReference type="GO" id="GO:0006897">
    <property type="term" value="P:endocytosis"/>
    <property type="evidence" value="ECO:0007669"/>
    <property type="project" value="TreeGrafter"/>
</dbReference>